<evidence type="ECO:0000313" key="2">
    <source>
        <dbReference type="Proteomes" id="UP000217083"/>
    </source>
</evidence>
<dbReference type="Proteomes" id="UP000217083">
    <property type="component" value="Unassembled WGS sequence"/>
</dbReference>
<comment type="caution">
    <text evidence="1">The sequence shown here is derived from an EMBL/GenBank/DDBJ whole genome shotgun (WGS) entry which is preliminary data.</text>
</comment>
<protein>
    <submittedName>
        <fullName evidence="1">DUF370 domain-containing protein</fullName>
    </submittedName>
</protein>
<name>A0A263BTA0_9BACI</name>
<dbReference type="EMBL" id="NPIA01000005">
    <property type="protein sequence ID" value="OZM56802.1"/>
    <property type="molecule type" value="Genomic_DNA"/>
</dbReference>
<gene>
    <name evidence="1" type="ORF">CIB95_10030</name>
</gene>
<keyword evidence="2" id="KW-1185">Reference proteome</keyword>
<reference evidence="2" key="1">
    <citation type="submission" date="2017-08" db="EMBL/GenBank/DDBJ databases">
        <authorList>
            <person name="Huang Z."/>
        </authorList>
    </citation>
    <scope>NUCLEOTIDE SEQUENCE [LARGE SCALE GENOMIC DNA]</scope>
    <source>
        <strain evidence="2">SA5d-4</strain>
    </source>
</reference>
<sequence>MFIHIGEDVVVQAKDVVAIIDGQVIESSTITSEFLRKQHDNKPIVKITNTIVKSIVITDKNIYFSPLSSSTLKRRSQFQTTLENLEE</sequence>
<proteinExistence type="predicted"/>
<evidence type="ECO:0000313" key="1">
    <source>
        <dbReference type="EMBL" id="OZM56802.1"/>
    </source>
</evidence>
<organism evidence="1 2">
    <name type="scientific">Lottiidibacillus patelloidae</name>
    <dbReference type="NCBI Taxonomy" id="2670334"/>
    <lineage>
        <taxon>Bacteria</taxon>
        <taxon>Bacillati</taxon>
        <taxon>Bacillota</taxon>
        <taxon>Bacilli</taxon>
        <taxon>Bacillales</taxon>
        <taxon>Bacillaceae</taxon>
        <taxon>Lottiidibacillus</taxon>
    </lineage>
</organism>
<dbReference type="AlphaFoldDB" id="A0A263BTA0"/>
<dbReference type="Pfam" id="PF04025">
    <property type="entry name" value="RemA-like"/>
    <property type="match status" value="1"/>
</dbReference>
<dbReference type="NCBIfam" id="NF046065">
    <property type="entry name" value="MtxRegRemB"/>
    <property type="match status" value="1"/>
</dbReference>
<accession>A0A263BTA0</accession>
<dbReference type="InterPro" id="IPR007169">
    <property type="entry name" value="RemA-like"/>
</dbReference>
<reference evidence="1 2" key="2">
    <citation type="submission" date="2017-09" db="EMBL/GenBank/DDBJ databases">
        <title>Bacillus patelloidae sp. nov., isolated from the intestinal tract of a marine limpet.</title>
        <authorList>
            <person name="Liu R."/>
            <person name="Dong C."/>
            <person name="Shao Z."/>
        </authorList>
    </citation>
    <scope>NUCLEOTIDE SEQUENCE [LARGE SCALE GENOMIC DNA]</scope>
    <source>
        <strain evidence="1 2">SA5d-4</strain>
    </source>
</reference>